<accession>A0A0L0H618</accession>
<evidence type="ECO:0008006" key="7">
    <source>
        <dbReference type="Google" id="ProtNLM"/>
    </source>
</evidence>
<dbReference type="FunFam" id="1.10.10.1410:FF:000002">
    <property type="entry name" value="60S acidic ribosomal protein P2"/>
    <property type="match status" value="1"/>
</dbReference>
<dbReference type="GO" id="GO:0030295">
    <property type="term" value="F:protein kinase activator activity"/>
    <property type="evidence" value="ECO:0007669"/>
    <property type="project" value="EnsemblFungi"/>
</dbReference>
<evidence type="ECO:0000256" key="3">
    <source>
        <dbReference type="ARBA" id="ARBA00023274"/>
    </source>
</evidence>
<evidence type="ECO:0000256" key="4">
    <source>
        <dbReference type="SAM" id="MobiDB-lite"/>
    </source>
</evidence>
<organism evidence="5 6">
    <name type="scientific">Spizellomyces punctatus (strain DAOM BR117)</name>
    <dbReference type="NCBI Taxonomy" id="645134"/>
    <lineage>
        <taxon>Eukaryota</taxon>
        <taxon>Fungi</taxon>
        <taxon>Fungi incertae sedis</taxon>
        <taxon>Chytridiomycota</taxon>
        <taxon>Chytridiomycota incertae sedis</taxon>
        <taxon>Chytridiomycetes</taxon>
        <taxon>Spizellomycetales</taxon>
        <taxon>Spizellomycetaceae</taxon>
        <taxon>Spizellomyces</taxon>
    </lineage>
</organism>
<dbReference type="STRING" id="645134.A0A0L0H618"/>
<dbReference type="Pfam" id="PF00428">
    <property type="entry name" value="Ribosomal_60s"/>
    <property type="match status" value="1"/>
</dbReference>
<keyword evidence="6" id="KW-1185">Reference proteome</keyword>
<dbReference type="GO" id="GO:0043021">
    <property type="term" value="F:ribonucleoprotein complex binding"/>
    <property type="evidence" value="ECO:0007669"/>
    <property type="project" value="TreeGrafter"/>
</dbReference>
<feature type="region of interest" description="Disordered" evidence="4">
    <location>
        <begin position="74"/>
        <end position="113"/>
    </location>
</feature>
<dbReference type="GO" id="GO:0002181">
    <property type="term" value="P:cytoplasmic translation"/>
    <property type="evidence" value="ECO:0007669"/>
    <property type="project" value="EnsemblFungi"/>
</dbReference>
<evidence type="ECO:0000256" key="1">
    <source>
        <dbReference type="ARBA" id="ARBA00005436"/>
    </source>
</evidence>
<sequence length="113" mass="12395">MSFNLSTAEASCVYASLLLLDANKPTENLEALLESAHIQIDPIWPETFAKALRVKPTDELKAFMDKAVLGAVRSGGGEAHGVKGEEEKKPEEQKKEPEVEEESDEDMGFGLFD</sequence>
<dbReference type="Proteomes" id="UP000053201">
    <property type="component" value="Unassembled WGS sequence"/>
</dbReference>
<comment type="similarity">
    <text evidence="1">Belongs to the eukaryotic ribosomal protein P1/P2 family.</text>
</comment>
<dbReference type="GO" id="GO:0022625">
    <property type="term" value="C:cytosolic large ribosomal subunit"/>
    <property type="evidence" value="ECO:0007669"/>
    <property type="project" value="EnsemblFungi"/>
</dbReference>
<dbReference type="eggNOG" id="KOG1762">
    <property type="taxonomic scope" value="Eukaryota"/>
</dbReference>
<dbReference type="OMA" id="ACINVEH"/>
<feature type="compositionally biased region" description="Basic and acidic residues" evidence="4">
    <location>
        <begin position="80"/>
        <end position="97"/>
    </location>
</feature>
<dbReference type="GO" id="GO:0006414">
    <property type="term" value="P:translational elongation"/>
    <property type="evidence" value="ECO:0007669"/>
    <property type="project" value="InterPro"/>
</dbReference>
<dbReference type="Gene3D" id="1.10.10.1410">
    <property type="match status" value="1"/>
</dbReference>
<evidence type="ECO:0000313" key="6">
    <source>
        <dbReference type="Proteomes" id="UP000053201"/>
    </source>
</evidence>
<evidence type="ECO:0000256" key="2">
    <source>
        <dbReference type="ARBA" id="ARBA00022980"/>
    </source>
</evidence>
<dbReference type="HAMAP" id="MF_01478">
    <property type="entry name" value="Ribosomal_L12_arch"/>
    <property type="match status" value="1"/>
</dbReference>
<dbReference type="AlphaFoldDB" id="A0A0L0H618"/>
<protein>
    <recommendedName>
        <fullName evidence="7">60S acidic ribosomal protein P1</fullName>
    </recommendedName>
</protein>
<feature type="compositionally biased region" description="Acidic residues" evidence="4">
    <location>
        <begin position="98"/>
        <end position="107"/>
    </location>
</feature>
<dbReference type="VEuPathDB" id="FungiDB:SPPG_08261"/>
<dbReference type="GO" id="GO:0003735">
    <property type="term" value="F:structural constituent of ribosome"/>
    <property type="evidence" value="ECO:0007669"/>
    <property type="project" value="EnsemblFungi"/>
</dbReference>
<dbReference type="OrthoDB" id="2194681at2759"/>
<dbReference type="InterPro" id="IPR027534">
    <property type="entry name" value="Ribosomal_P1/P2"/>
</dbReference>
<dbReference type="InParanoid" id="A0A0L0H618"/>
<proteinExistence type="inferred from homology"/>
<reference evidence="5 6" key="1">
    <citation type="submission" date="2009-08" db="EMBL/GenBank/DDBJ databases">
        <title>The Genome Sequence of Spizellomyces punctatus strain DAOM BR117.</title>
        <authorList>
            <consortium name="The Broad Institute Genome Sequencing Platform"/>
            <person name="Russ C."/>
            <person name="Cuomo C."/>
            <person name="Shea T."/>
            <person name="Young S.K."/>
            <person name="Zeng Q."/>
            <person name="Koehrsen M."/>
            <person name="Haas B."/>
            <person name="Borodovsky M."/>
            <person name="Guigo R."/>
            <person name="Alvarado L."/>
            <person name="Berlin A."/>
            <person name="Bochicchio J."/>
            <person name="Borenstein D."/>
            <person name="Chapman S."/>
            <person name="Chen Z."/>
            <person name="Engels R."/>
            <person name="Freedman E."/>
            <person name="Gellesch M."/>
            <person name="Goldberg J."/>
            <person name="Griggs A."/>
            <person name="Gujja S."/>
            <person name="Heiman D."/>
            <person name="Hepburn T."/>
            <person name="Howarth C."/>
            <person name="Jen D."/>
            <person name="Larson L."/>
            <person name="Lewis B."/>
            <person name="Mehta T."/>
            <person name="Park D."/>
            <person name="Pearson M."/>
            <person name="Roberts A."/>
            <person name="Saif S."/>
            <person name="Shenoy N."/>
            <person name="Sisk P."/>
            <person name="Stolte C."/>
            <person name="Sykes S."/>
            <person name="Thomson T."/>
            <person name="Walk T."/>
            <person name="White J."/>
            <person name="Yandava C."/>
            <person name="Burger G."/>
            <person name="Gray M.W."/>
            <person name="Holland P.W.H."/>
            <person name="King N."/>
            <person name="Lang F.B.F."/>
            <person name="Roger A.J."/>
            <person name="Ruiz-Trillo I."/>
            <person name="Lander E."/>
            <person name="Nusbaum C."/>
        </authorList>
    </citation>
    <scope>NUCLEOTIDE SEQUENCE [LARGE SCALE GENOMIC DNA]</scope>
    <source>
        <strain evidence="5 6">DAOM BR117</strain>
    </source>
</reference>
<keyword evidence="3" id="KW-0687">Ribonucleoprotein</keyword>
<keyword evidence="2" id="KW-0689">Ribosomal protein</keyword>
<dbReference type="RefSeq" id="XP_016604401.1">
    <property type="nucleotide sequence ID" value="XM_016756420.1"/>
</dbReference>
<dbReference type="PANTHER" id="PTHR45696">
    <property type="entry name" value="60S ACIDIC RIBOSOMAL PROTEIN P1"/>
    <property type="match status" value="1"/>
</dbReference>
<evidence type="ECO:0000313" key="5">
    <source>
        <dbReference type="EMBL" id="KNC96361.1"/>
    </source>
</evidence>
<dbReference type="GeneID" id="27691434"/>
<name>A0A0L0H618_SPIPD</name>
<dbReference type="PANTHER" id="PTHR45696:SF10">
    <property type="entry name" value="LARGE RIBOSOMAL SUBUNIT PROTEIN P1"/>
    <property type="match status" value="1"/>
</dbReference>
<dbReference type="InterPro" id="IPR038716">
    <property type="entry name" value="P1/P2_N_sf"/>
</dbReference>
<gene>
    <name evidence="5" type="ORF">SPPG_08261</name>
</gene>
<dbReference type="EMBL" id="KQ257469">
    <property type="protein sequence ID" value="KNC96361.1"/>
    <property type="molecule type" value="Genomic_DNA"/>
</dbReference>